<accession>V6SQB7</accession>
<protein>
    <submittedName>
        <fullName evidence="1">Uncharacterized protein</fullName>
    </submittedName>
</protein>
<dbReference type="EMBL" id="AVGG01000005">
    <property type="protein sequence ID" value="ESU28821.1"/>
    <property type="molecule type" value="Genomic_DNA"/>
</dbReference>
<proteinExistence type="predicted"/>
<gene>
    <name evidence="1" type="ORF">FLJC2902T_14180</name>
</gene>
<dbReference type="AlphaFoldDB" id="V6SQB7"/>
<sequence length="40" mass="4910">MYPGQTDFLYVLTGLWLFIEIKWHFTEHSLSKENRYGIQF</sequence>
<evidence type="ECO:0000313" key="2">
    <source>
        <dbReference type="Proteomes" id="UP000018004"/>
    </source>
</evidence>
<keyword evidence="2" id="KW-1185">Reference proteome</keyword>
<dbReference type="Proteomes" id="UP000018004">
    <property type="component" value="Unassembled WGS sequence"/>
</dbReference>
<dbReference type="PATRIC" id="fig|1341181.4.peg.1396"/>
<evidence type="ECO:0000313" key="1">
    <source>
        <dbReference type="EMBL" id="ESU28821.1"/>
    </source>
</evidence>
<organism evidence="1 2">
    <name type="scientific">Flavobacterium limnosediminis JC2902</name>
    <dbReference type="NCBI Taxonomy" id="1341181"/>
    <lineage>
        <taxon>Bacteria</taxon>
        <taxon>Pseudomonadati</taxon>
        <taxon>Bacteroidota</taxon>
        <taxon>Flavobacteriia</taxon>
        <taxon>Flavobacteriales</taxon>
        <taxon>Flavobacteriaceae</taxon>
        <taxon>Flavobacterium</taxon>
    </lineage>
</organism>
<comment type="caution">
    <text evidence="1">The sequence shown here is derived from an EMBL/GenBank/DDBJ whole genome shotgun (WGS) entry which is preliminary data.</text>
</comment>
<name>V6SQB7_9FLAO</name>
<reference evidence="1 2" key="1">
    <citation type="submission" date="2013-08" db="EMBL/GenBank/DDBJ databases">
        <title>Flavobacterium limnosediminis JC2902 genome sequencing.</title>
        <authorList>
            <person name="Lee K."/>
            <person name="Yi H."/>
            <person name="Park S."/>
            <person name="Chun J."/>
        </authorList>
    </citation>
    <scope>NUCLEOTIDE SEQUENCE [LARGE SCALE GENOMIC DNA]</scope>
    <source>
        <strain evidence="1 2">JC2902</strain>
    </source>
</reference>
<dbReference type="STRING" id="1341181.FLJC2902T_14180"/>